<name>A0A1A9WZM2_9MUSC</name>
<dbReference type="Proteomes" id="UP000091820">
    <property type="component" value="Unassembled WGS sequence"/>
</dbReference>
<evidence type="ECO:0000313" key="2">
    <source>
        <dbReference type="EnsemblMetazoa" id="GBRI038667-PA"/>
    </source>
</evidence>
<reference evidence="3" key="1">
    <citation type="submission" date="2014-03" db="EMBL/GenBank/DDBJ databases">
        <authorList>
            <person name="Aksoy S."/>
            <person name="Warren W."/>
            <person name="Wilson R.K."/>
        </authorList>
    </citation>
    <scope>NUCLEOTIDE SEQUENCE [LARGE SCALE GENOMIC DNA]</scope>
    <source>
        <strain evidence="3">IAEA</strain>
    </source>
</reference>
<keyword evidence="1" id="KW-1133">Transmembrane helix</keyword>
<sequence length="134" mass="15143">MYKSMSIAALDIPFLCACVVPLGKCLEATITSIDLHYVEDVHTVDELLLLLLAFVLLLLVGKPELYTVHKCERQKKNKLNRENTEDQQLHLYMVPTDAVTANATINTTATYSTFILISSFPLNHVQIHLRCQEI</sequence>
<keyword evidence="1" id="KW-0472">Membrane</keyword>
<keyword evidence="1" id="KW-0812">Transmembrane</keyword>
<dbReference type="VEuPathDB" id="VectorBase:GBRI038667"/>
<protein>
    <submittedName>
        <fullName evidence="2">Uncharacterized protein</fullName>
    </submittedName>
</protein>
<proteinExistence type="predicted"/>
<dbReference type="AlphaFoldDB" id="A0A1A9WZM2"/>
<accession>A0A1A9WZM2</accession>
<dbReference type="EnsemblMetazoa" id="GBRI038667-RA">
    <property type="protein sequence ID" value="GBRI038667-PA"/>
    <property type="gene ID" value="GBRI038667"/>
</dbReference>
<evidence type="ECO:0000256" key="1">
    <source>
        <dbReference type="SAM" id="Phobius"/>
    </source>
</evidence>
<feature type="transmembrane region" description="Helical" evidence="1">
    <location>
        <begin position="47"/>
        <end position="68"/>
    </location>
</feature>
<organism evidence="2 3">
    <name type="scientific">Glossina brevipalpis</name>
    <dbReference type="NCBI Taxonomy" id="37001"/>
    <lineage>
        <taxon>Eukaryota</taxon>
        <taxon>Metazoa</taxon>
        <taxon>Ecdysozoa</taxon>
        <taxon>Arthropoda</taxon>
        <taxon>Hexapoda</taxon>
        <taxon>Insecta</taxon>
        <taxon>Pterygota</taxon>
        <taxon>Neoptera</taxon>
        <taxon>Endopterygota</taxon>
        <taxon>Diptera</taxon>
        <taxon>Brachycera</taxon>
        <taxon>Muscomorpha</taxon>
        <taxon>Hippoboscoidea</taxon>
        <taxon>Glossinidae</taxon>
        <taxon>Glossina</taxon>
    </lineage>
</organism>
<keyword evidence="3" id="KW-1185">Reference proteome</keyword>
<evidence type="ECO:0000313" key="3">
    <source>
        <dbReference type="Proteomes" id="UP000091820"/>
    </source>
</evidence>
<reference evidence="2" key="2">
    <citation type="submission" date="2020-05" db="UniProtKB">
        <authorList>
            <consortium name="EnsemblMetazoa"/>
        </authorList>
    </citation>
    <scope>IDENTIFICATION</scope>
    <source>
        <strain evidence="2">IAEA</strain>
    </source>
</reference>